<organism evidence="3 4">
    <name type="scientific">Streptomyces cacaoi</name>
    <dbReference type="NCBI Taxonomy" id="1898"/>
    <lineage>
        <taxon>Bacteria</taxon>
        <taxon>Bacillati</taxon>
        <taxon>Actinomycetota</taxon>
        <taxon>Actinomycetes</taxon>
        <taxon>Kitasatosporales</taxon>
        <taxon>Streptomycetaceae</taxon>
        <taxon>Streptomyces</taxon>
    </lineage>
</organism>
<dbReference type="RefSeq" id="WP_141275547.1">
    <property type="nucleotide sequence ID" value="NZ_BJMM01000021.1"/>
</dbReference>
<dbReference type="OrthoDB" id="4485201at2"/>
<feature type="domain" description="HTH marR-type" evidence="2">
    <location>
        <begin position="31"/>
        <end position="168"/>
    </location>
</feature>
<dbReference type="PRINTS" id="PR00598">
    <property type="entry name" value="HTHMARR"/>
</dbReference>
<name>A0A4Y3R6I4_STRCI</name>
<dbReference type="GO" id="GO:0046914">
    <property type="term" value="F:transition metal ion binding"/>
    <property type="evidence" value="ECO:0007669"/>
    <property type="project" value="InterPro"/>
</dbReference>
<feature type="compositionally biased region" description="Basic and acidic residues" evidence="1">
    <location>
        <begin position="178"/>
        <end position="190"/>
    </location>
</feature>
<reference evidence="3 4" key="1">
    <citation type="submission" date="2019-06" db="EMBL/GenBank/DDBJ databases">
        <title>Whole genome shotgun sequence of Streptomyces cacaoi subsp. cacaoi NBRC 12748.</title>
        <authorList>
            <person name="Hosoyama A."/>
            <person name="Uohara A."/>
            <person name="Ohji S."/>
            <person name="Ichikawa N."/>
        </authorList>
    </citation>
    <scope>NUCLEOTIDE SEQUENCE [LARGE SCALE GENOMIC DNA]</scope>
    <source>
        <strain evidence="3 4">NBRC 12748</strain>
    </source>
</reference>
<dbReference type="AlphaFoldDB" id="A0A4Y3R6I4"/>
<proteinExistence type="predicted"/>
<evidence type="ECO:0000259" key="2">
    <source>
        <dbReference type="PROSITE" id="PS50995"/>
    </source>
</evidence>
<keyword evidence="4" id="KW-1185">Reference proteome</keyword>
<comment type="caution">
    <text evidence="3">The sequence shown here is derived from an EMBL/GenBank/DDBJ whole genome shotgun (WGS) entry which is preliminary data.</text>
</comment>
<dbReference type="Gene3D" id="1.10.10.10">
    <property type="entry name" value="Winged helix-like DNA-binding domain superfamily/Winged helix DNA-binding domain"/>
    <property type="match status" value="1"/>
</dbReference>
<feature type="compositionally biased region" description="Pro residues" evidence="1">
    <location>
        <begin position="1"/>
        <end position="10"/>
    </location>
</feature>
<dbReference type="SMART" id="SM00347">
    <property type="entry name" value="HTH_MARR"/>
    <property type="match status" value="1"/>
</dbReference>
<evidence type="ECO:0000313" key="3">
    <source>
        <dbReference type="EMBL" id="GEB51530.1"/>
    </source>
</evidence>
<dbReference type="InterPro" id="IPR000835">
    <property type="entry name" value="HTH_MarR-typ"/>
</dbReference>
<sequence>MPPSEPPGRPPGGTTRPGGGSGEQPPPVPGLLEFLPRLTRLSHVVTRGRLVERAMDAAGVRLDRPAMSVLITLHSAERPLRVGEIAERLQVVGPHVTRQVNGLRQRGLVHRVTDPGDQRARLVELTDEGRQAAERYLGTVLGWFVDALAHWSEEDRRDLGRLLGRFADDVVAHLRRFEDADREDGEHGDGGDGSDGSDGGNRDRGGGGRGGGAEADGG</sequence>
<dbReference type="PANTHER" id="PTHR33164:SF57">
    <property type="entry name" value="MARR-FAMILY TRANSCRIPTIONAL REGULATOR"/>
    <property type="match status" value="1"/>
</dbReference>
<dbReference type="PANTHER" id="PTHR33164">
    <property type="entry name" value="TRANSCRIPTIONAL REGULATOR, MARR FAMILY"/>
    <property type="match status" value="1"/>
</dbReference>
<gene>
    <name evidence="3" type="ORF">SCA03_40810</name>
</gene>
<evidence type="ECO:0000256" key="1">
    <source>
        <dbReference type="SAM" id="MobiDB-lite"/>
    </source>
</evidence>
<dbReference type="InterPro" id="IPR022689">
    <property type="entry name" value="Iron_dep_repressor"/>
</dbReference>
<evidence type="ECO:0000313" key="4">
    <source>
        <dbReference type="Proteomes" id="UP000319210"/>
    </source>
</evidence>
<feature type="region of interest" description="Disordered" evidence="1">
    <location>
        <begin position="1"/>
        <end position="28"/>
    </location>
</feature>
<dbReference type="PROSITE" id="PS50995">
    <property type="entry name" value="HTH_MARR_2"/>
    <property type="match status" value="1"/>
</dbReference>
<accession>A0A4Y3R6I4</accession>
<feature type="region of interest" description="Disordered" evidence="1">
    <location>
        <begin position="178"/>
        <end position="218"/>
    </location>
</feature>
<dbReference type="SMART" id="SM00529">
    <property type="entry name" value="HTH_DTXR"/>
    <property type="match status" value="1"/>
</dbReference>
<dbReference type="InterPro" id="IPR039422">
    <property type="entry name" value="MarR/SlyA-like"/>
</dbReference>
<dbReference type="EMBL" id="BJMM01000021">
    <property type="protein sequence ID" value="GEB51530.1"/>
    <property type="molecule type" value="Genomic_DNA"/>
</dbReference>
<dbReference type="Pfam" id="PF01047">
    <property type="entry name" value="MarR"/>
    <property type="match status" value="1"/>
</dbReference>
<dbReference type="InterPro" id="IPR036390">
    <property type="entry name" value="WH_DNA-bd_sf"/>
</dbReference>
<dbReference type="Proteomes" id="UP000319210">
    <property type="component" value="Unassembled WGS sequence"/>
</dbReference>
<protein>
    <recommendedName>
        <fullName evidence="2">HTH marR-type domain-containing protein</fullName>
    </recommendedName>
</protein>
<feature type="compositionally biased region" description="Gly residues" evidence="1">
    <location>
        <begin position="207"/>
        <end position="218"/>
    </location>
</feature>
<dbReference type="InterPro" id="IPR036388">
    <property type="entry name" value="WH-like_DNA-bd_sf"/>
</dbReference>
<dbReference type="SUPFAM" id="SSF46785">
    <property type="entry name" value="Winged helix' DNA-binding domain"/>
    <property type="match status" value="1"/>
</dbReference>
<dbReference type="GO" id="GO:0006950">
    <property type="term" value="P:response to stress"/>
    <property type="evidence" value="ECO:0007669"/>
    <property type="project" value="TreeGrafter"/>
</dbReference>
<dbReference type="GO" id="GO:0003700">
    <property type="term" value="F:DNA-binding transcription factor activity"/>
    <property type="evidence" value="ECO:0007669"/>
    <property type="project" value="InterPro"/>
</dbReference>